<evidence type="ECO:0000256" key="2">
    <source>
        <dbReference type="ARBA" id="ARBA00022692"/>
    </source>
</evidence>
<evidence type="ECO:0000259" key="8">
    <source>
        <dbReference type="Pfam" id="PF01490"/>
    </source>
</evidence>
<sequence>MSPLLPARKPDSDSRAPLLPHLSSSRKDGSGGGTVPGAVFNVTTSIIGAGIMSIPATVKVLGVFPALAIIVTVATLADVSVEFLMRFTHSGETTTYAGVMREAFGPIGALAVQMAVLFTNLGCLIIYLIIIGKREVRKLRFRPPPLVKDDCRFISLTFALLALSYLASIAIPDIWYFFQFVGSTSAVCLAFIFPGAIVLRDRQGVATRKDRMVAVVMIVLAVVTSTIAIYSNVYSLLGGGSSS</sequence>
<feature type="transmembrane region" description="Helical" evidence="7">
    <location>
        <begin position="104"/>
        <end position="130"/>
    </location>
</feature>
<dbReference type="AlphaFoldDB" id="A0A7N0UFE6"/>
<feature type="region of interest" description="Disordered" evidence="6">
    <location>
        <begin position="1"/>
        <end position="32"/>
    </location>
</feature>
<feature type="transmembrane region" description="Helical" evidence="7">
    <location>
        <begin position="177"/>
        <end position="199"/>
    </location>
</feature>
<comment type="subcellular location">
    <subcellularLocation>
        <location evidence="1">Membrane</location>
        <topology evidence="1">Multi-pass membrane protein</topology>
    </subcellularLocation>
</comment>
<evidence type="ECO:0000256" key="4">
    <source>
        <dbReference type="ARBA" id="ARBA00022989"/>
    </source>
</evidence>
<dbReference type="PANTHER" id="PTHR22950">
    <property type="entry name" value="AMINO ACID TRANSPORTER"/>
    <property type="match status" value="1"/>
</dbReference>
<feature type="transmembrane region" description="Helical" evidence="7">
    <location>
        <begin position="151"/>
        <end position="171"/>
    </location>
</feature>
<dbReference type="EnsemblPlants" id="Kaladp0064s0155.1.v1.1">
    <property type="protein sequence ID" value="Kaladp0064s0155.1.v1.1"/>
    <property type="gene ID" value="Kaladp0064s0155.v1.1"/>
</dbReference>
<dbReference type="InterPro" id="IPR013057">
    <property type="entry name" value="AA_transpt_TM"/>
</dbReference>
<keyword evidence="3" id="KW-0813">Transport</keyword>
<organism evidence="9 10">
    <name type="scientific">Kalanchoe fedtschenkoi</name>
    <name type="common">Lavender scallops</name>
    <name type="synonym">South American air plant</name>
    <dbReference type="NCBI Taxonomy" id="63787"/>
    <lineage>
        <taxon>Eukaryota</taxon>
        <taxon>Viridiplantae</taxon>
        <taxon>Streptophyta</taxon>
        <taxon>Embryophyta</taxon>
        <taxon>Tracheophyta</taxon>
        <taxon>Spermatophyta</taxon>
        <taxon>Magnoliopsida</taxon>
        <taxon>eudicotyledons</taxon>
        <taxon>Gunneridae</taxon>
        <taxon>Pentapetalae</taxon>
        <taxon>Saxifragales</taxon>
        <taxon>Crassulaceae</taxon>
        <taxon>Kalanchoe</taxon>
    </lineage>
</organism>
<dbReference type="PANTHER" id="PTHR22950:SF323">
    <property type="entry name" value="AMINO ACID TRANSPORTER AVT6C"/>
    <property type="match status" value="1"/>
</dbReference>
<keyword evidence="2 7" id="KW-0812">Transmembrane</keyword>
<protein>
    <recommendedName>
        <fullName evidence="8">Amino acid transporter transmembrane domain-containing protein</fullName>
    </recommendedName>
</protein>
<feature type="domain" description="Amino acid transporter transmembrane" evidence="8">
    <location>
        <begin position="32"/>
        <end position="133"/>
    </location>
</feature>
<evidence type="ECO:0000256" key="7">
    <source>
        <dbReference type="SAM" id="Phobius"/>
    </source>
</evidence>
<name>A0A7N0UFE6_KALFE</name>
<evidence type="ECO:0000256" key="1">
    <source>
        <dbReference type="ARBA" id="ARBA00004141"/>
    </source>
</evidence>
<feature type="transmembrane region" description="Helical" evidence="7">
    <location>
        <begin position="60"/>
        <end position="84"/>
    </location>
</feature>
<keyword evidence="3" id="KW-0029">Amino-acid transport</keyword>
<accession>A0A7N0UFE6</accession>
<feature type="domain" description="Amino acid transporter transmembrane" evidence="8">
    <location>
        <begin position="150"/>
        <end position="230"/>
    </location>
</feature>
<dbReference type="GO" id="GO:0031090">
    <property type="term" value="C:organelle membrane"/>
    <property type="evidence" value="ECO:0007669"/>
    <property type="project" value="UniProtKB-ARBA"/>
</dbReference>
<dbReference type="Pfam" id="PF01490">
    <property type="entry name" value="Aa_trans"/>
    <property type="match status" value="2"/>
</dbReference>
<evidence type="ECO:0000256" key="6">
    <source>
        <dbReference type="SAM" id="MobiDB-lite"/>
    </source>
</evidence>
<keyword evidence="4 7" id="KW-1133">Transmembrane helix</keyword>
<evidence type="ECO:0000313" key="9">
    <source>
        <dbReference type="EnsemblPlants" id="Kaladp0064s0155.1.v1.1"/>
    </source>
</evidence>
<evidence type="ECO:0000256" key="5">
    <source>
        <dbReference type="ARBA" id="ARBA00023136"/>
    </source>
</evidence>
<feature type="transmembrane region" description="Helical" evidence="7">
    <location>
        <begin position="211"/>
        <end position="233"/>
    </location>
</feature>
<proteinExistence type="predicted"/>
<dbReference type="Gramene" id="Kaladp0064s0155.1.v1.1">
    <property type="protein sequence ID" value="Kaladp0064s0155.1.v1.1"/>
    <property type="gene ID" value="Kaladp0064s0155.v1.1"/>
</dbReference>
<keyword evidence="5 7" id="KW-0472">Membrane</keyword>
<evidence type="ECO:0000313" key="10">
    <source>
        <dbReference type="Proteomes" id="UP000594263"/>
    </source>
</evidence>
<dbReference type="GO" id="GO:0015179">
    <property type="term" value="F:L-amino acid transmembrane transporter activity"/>
    <property type="evidence" value="ECO:0007669"/>
    <property type="project" value="TreeGrafter"/>
</dbReference>
<evidence type="ECO:0000256" key="3">
    <source>
        <dbReference type="ARBA" id="ARBA00022970"/>
    </source>
</evidence>
<keyword evidence="10" id="KW-1185">Reference proteome</keyword>
<dbReference type="Proteomes" id="UP000594263">
    <property type="component" value="Unplaced"/>
</dbReference>
<reference evidence="9" key="1">
    <citation type="submission" date="2021-01" db="UniProtKB">
        <authorList>
            <consortium name="EnsemblPlants"/>
        </authorList>
    </citation>
    <scope>IDENTIFICATION</scope>
</reference>